<dbReference type="AlphaFoldDB" id="A0A318KM38"/>
<dbReference type="Proteomes" id="UP000247555">
    <property type="component" value="Unassembled WGS sequence"/>
</dbReference>
<dbReference type="OrthoDB" id="6510809at2"/>
<feature type="domain" description="Right handed beta helix" evidence="1">
    <location>
        <begin position="165"/>
        <end position="307"/>
    </location>
</feature>
<protein>
    <submittedName>
        <fullName evidence="2">Pectate lyase-like protein</fullName>
    </submittedName>
</protein>
<keyword evidence="3" id="KW-1185">Reference proteome</keyword>
<proteinExistence type="predicted"/>
<dbReference type="GO" id="GO:0016829">
    <property type="term" value="F:lyase activity"/>
    <property type="evidence" value="ECO:0007669"/>
    <property type="project" value="UniProtKB-KW"/>
</dbReference>
<reference evidence="2 3" key="1">
    <citation type="submission" date="2018-05" db="EMBL/GenBank/DDBJ databases">
        <title>Genomic Encyclopedia of Type Strains, Phase IV (KMG-IV): sequencing the most valuable type-strain genomes for metagenomic binning, comparative biology and taxonomic classification.</title>
        <authorList>
            <person name="Goeker M."/>
        </authorList>
    </citation>
    <scope>NUCLEOTIDE SEQUENCE [LARGE SCALE GENOMIC DNA]</scope>
    <source>
        <strain evidence="2 3">DSM 29661</strain>
    </source>
</reference>
<dbReference type="InterPro" id="IPR012334">
    <property type="entry name" value="Pectin_lyas_fold"/>
</dbReference>
<sequence>MQNIINVKDAPYNAVGDGVTNDTAAFAAASLALSAQGGGTLRIPAGHYVVGAQTLAGQTGLGYAYRADPIIKITNCSQPVIIEGNGAVLSIANGLKLGAFDPVTGIAVTPSLPYTDADHAGHAYRMIHLEGNTGGVAVSDLELDGNADQLILGGQWGTQVGRSLNATGVWLKDNASILLENLHIHDQGLDGVSVAATNATQETLRKPVTLHDVRCLRNARNGLRLEGGSGLTAMNCQFNFSGRGVFASAVSAGVAVVPDSTSFVNQGVFMDCEMIDNVGPGFYSTGTNSSDLSIYSSTLIGTSSYAAQPNSPRVHFTDCTLAGQVVTPFAETTTERGRATQFTRCRFTDALDYNGQVYTHSSWYLLDFGNNSAGVKLTECQVDTVTAKLGYSNGLMIITDTRMTQANNTGTSNIQAVFVGNCAIDTAGSNPLTSSVVLGRLIINGAETIVYDPPQRFNRLLGKDSGGDKMQRIQHFHTPGASVLASAPAVQGDVVYSTAPAVGGYAGWICVQGGDSTTSVWKGFGQIVN</sequence>
<accession>A0A318KM38</accession>
<comment type="caution">
    <text evidence="2">The sequence shown here is derived from an EMBL/GenBank/DDBJ whole genome shotgun (WGS) entry which is preliminary data.</text>
</comment>
<evidence type="ECO:0000313" key="2">
    <source>
        <dbReference type="EMBL" id="PXX78809.1"/>
    </source>
</evidence>
<dbReference type="RefSeq" id="WP_158281776.1">
    <property type="nucleotide sequence ID" value="NZ_QJKI01000009.1"/>
</dbReference>
<dbReference type="Pfam" id="PF13229">
    <property type="entry name" value="Beta_helix"/>
    <property type="match status" value="1"/>
</dbReference>
<dbReference type="EMBL" id="QJKI01000009">
    <property type="protein sequence ID" value="PXX78809.1"/>
    <property type="molecule type" value="Genomic_DNA"/>
</dbReference>
<organism evidence="2 3">
    <name type="scientific">Rivihabitans pingtungensis</name>
    <dbReference type="NCBI Taxonomy" id="1054498"/>
    <lineage>
        <taxon>Bacteria</taxon>
        <taxon>Pseudomonadati</taxon>
        <taxon>Pseudomonadota</taxon>
        <taxon>Betaproteobacteria</taxon>
        <taxon>Neisseriales</taxon>
        <taxon>Aquaspirillaceae</taxon>
        <taxon>Rivihabitans</taxon>
    </lineage>
</organism>
<name>A0A318KM38_9NEIS</name>
<dbReference type="Gene3D" id="2.160.20.10">
    <property type="entry name" value="Single-stranded right-handed beta-helix, Pectin lyase-like"/>
    <property type="match status" value="1"/>
</dbReference>
<keyword evidence="2" id="KW-0456">Lyase</keyword>
<dbReference type="InterPro" id="IPR039448">
    <property type="entry name" value="Beta_helix"/>
</dbReference>
<evidence type="ECO:0000259" key="1">
    <source>
        <dbReference type="Pfam" id="PF13229"/>
    </source>
</evidence>
<evidence type="ECO:0000313" key="3">
    <source>
        <dbReference type="Proteomes" id="UP000247555"/>
    </source>
</evidence>
<dbReference type="InterPro" id="IPR011050">
    <property type="entry name" value="Pectin_lyase_fold/virulence"/>
</dbReference>
<dbReference type="SUPFAM" id="SSF51126">
    <property type="entry name" value="Pectin lyase-like"/>
    <property type="match status" value="1"/>
</dbReference>
<gene>
    <name evidence="2" type="ORF">DFR34_10932</name>
</gene>